<name>A0ABZ2CEH0_9BACI</name>
<dbReference type="InterPro" id="IPR015421">
    <property type="entry name" value="PyrdxlP-dep_Trfase_major"/>
</dbReference>
<proteinExistence type="predicted"/>
<dbReference type="Gene3D" id="3.40.640.10">
    <property type="entry name" value="Type I PLP-dependent aspartate aminotransferase-like (Major domain)"/>
    <property type="match status" value="1"/>
</dbReference>
<dbReference type="InterPro" id="IPR015424">
    <property type="entry name" value="PyrdxlP-dep_Trfase"/>
</dbReference>
<evidence type="ECO:0000313" key="1">
    <source>
        <dbReference type="EMBL" id="WVX81747.1"/>
    </source>
</evidence>
<evidence type="ECO:0000313" key="2">
    <source>
        <dbReference type="Proteomes" id="UP001357223"/>
    </source>
</evidence>
<dbReference type="EMBL" id="CP137640">
    <property type="protein sequence ID" value="WVX81747.1"/>
    <property type="molecule type" value="Genomic_DNA"/>
</dbReference>
<sequence length="48" mass="5440">MDIIAQALLQKGDLVSVKDPGFPVAWTSMRYRNMRIEPIPVDNQAQLL</sequence>
<dbReference type="SUPFAM" id="SSF53383">
    <property type="entry name" value="PLP-dependent transferases"/>
    <property type="match status" value="1"/>
</dbReference>
<dbReference type="Proteomes" id="UP001357223">
    <property type="component" value="Chromosome"/>
</dbReference>
<gene>
    <name evidence="1" type="ORF">R4Z09_01495</name>
</gene>
<reference evidence="1 2" key="1">
    <citation type="submission" date="2023-10" db="EMBL/GenBank/DDBJ databases">
        <title>Niallia locisalis sp.nov. isolated from a salt pond sample.</title>
        <authorList>
            <person name="Li X.-J."/>
            <person name="Dong L."/>
        </authorList>
    </citation>
    <scope>NUCLEOTIDE SEQUENCE [LARGE SCALE GENOMIC DNA]</scope>
    <source>
        <strain evidence="1 2">DSM 29761</strain>
    </source>
</reference>
<accession>A0ABZ2CEH0</accession>
<protein>
    <submittedName>
        <fullName evidence="1">Uncharacterized protein</fullName>
    </submittedName>
</protein>
<organism evidence="1 2">
    <name type="scientific">Niallia oryzisoli</name>
    <dbReference type="NCBI Taxonomy" id="1737571"/>
    <lineage>
        <taxon>Bacteria</taxon>
        <taxon>Bacillati</taxon>
        <taxon>Bacillota</taxon>
        <taxon>Bacilli</taxon>
        <taxon>Bacillales</taxon>
        <taxon>Bacillaceae</taxon>
        <taxon>Niallia</taxon>
    </lineage>
</organism>
<keyword evidence="2" id="KW-1185">Reference proteome</keyword>